<feature type="chain" id="PRO_5043988469" evidence="1">
    <location>
        <begin position="19"/>
        <end position="116"/>
    </location>
</feature>
<proteinExistence type="predicted"/>
<protein>
    <submittedName>
        <fullName evidence="2">MACPF domain-containing protein 8</fullName>
    </submittedName>
</protein>
<evidence type="ECO:0000313" key="3">
    <source>
        <dbReference type="Proteomes" id="UP000762676"/>
    </source>
</evidence>
<comment type="caution">
    <text evidence="2">The sequence shown here is derived from an EMBL/GenBank/DDBJ whole genome shotgun (WGS) entry which is preliminary data.</text>
</comment>
<gene>
    <name evidence="2" type="ORF">ElyMa_003800300</name>
</gene>
<evidence type="ECO:0000256" key="1">
    <source>
        <dbReference type="SAM" id="SignalP"/>
    </source>
</evidence>
<keyword evidence="1" id="KW-0732">Signal</keyword>
<accession>A0AAV4FE54</accession>
<dbReference type="Proteomes" id="UP000762676">
    <property type="component" value="Unassembled WGS sequence"/>
</dbReference>
<organism evidence="2 3">
    <name type="scientific">Elysia marginata</name>
    <dbReference type="NCBI Taxonomy" id="1093978"/>
    <lineage>
        <taxon>Eukaryota</taxon>
        <taxon>Metazoa</taxon>
        <taxon>Spiralia</taxon>
        <taxon>Lophotrochozoa</taxon>
        <taxon>Mollusca</taxon>
        <taxon>Gastropoda</taxon>
        <taxon>Heterobranchia</taxon>
        <taxon>Euthyneura</taxon>
        <taxon>Panpulmonata</taxon>
        <taxon>Sacoglossa</taxon>
        <taxon>Placobranchoidea</taxon>
        <taxon>Plakobranchidae</taxon>
        <taxon>Elysia</taxon>
    </lineage>
</organism>
<feature type="signal peptide" evidence="1">
    <location>
        <begin position="1"/>
        <end position="18"/>
    </location>
</feature>
<dbReference type="EMBL" id="BMAT01007764">
    <property type="protein sequence ID" value="GFR70968.1"/>
    <property type="molecule type" value="Genomic_DNA"/>
</dbReference>
<name>A0AAV4FE54_9GAST</name>
<dbReference type="AlphaFoldDB" id="A0AAV4FE54"/>
<evidence type="ECO:0000313" key="2">
    <source>
        <dbReference type="EMBL" id="GFR70968.1"/>
    </source>
</evidence>
<keyword evidence="3" id="KW-1185">Reference proteome</keyword>
<sequence length="116" mass="12651">MNLLVIFTLMTSFVTAAADESTKFLGVGYNLLTGNPDGGLLSRGGIDPGLLFTRKIFDLSPQHAVQSESRKSCAQTRQTSVFYGGKSYQNKLKRGVSFGGREHCQRVMSKKTNVVS</sequence>
<reference evidence="2 3" key="1">
    <citation type="journal article" date="2021" name="Elife">
        <title>Chloroplast acquisition without the gene transfer in kleptoplastic sea slugs, Plakobranchus ocellatus.</title>
        <authorList>
            <person name="Maeda T."/>
            <person name="Takahashi S."/>
            <person name="Yoshida T."/>
            <person name="Shimamura S."/>
            <person name="Takaki Y."/>
            <person name="Nagai Y."/>
            <person name="Toyoda A."/>
            <person name="Suzuki Y."/>
            <person name="Arimoto A."/>
            <person name="Ishii H."/>
            <person name="Satoh N."/>
            <person name="Nishiyama T."/>
            <person name="Hasebe M."/>
            <person name="Maruyama T."/>
            <person name="Minagawa J."/>
            <person name="Obokata J."/>
            <person name="Shigenobu S."/>
        </authorList>
    </citation>
    <scope>NUCLEOTIDE SEQUENCE [LARGE SCALE GENOMIC DNA]</scope>
</reference>